<sequence length="351" mass="39738">MWSKIFLLFFLLPLSLGATTYIEGPILEDTEWLRANSPYIITQNLLIAEGACLRIEAGVELQFAHETQILVKGGLSAIGSKRKPIRFLGHNNAPWNGLRFYHNCLHYEEGQVRSTQFEYCEFFGIGEAPAQLLRTEGCHLSIRNCKIEDCYTAIQSERQAKIQLIDSEIRNCDRALNVRNSSMAKVMGNEIENCNSIMLGGSTDFENNQLKKFTNYGRHSGLVVWMLGGGLINIRNNEFEQFEGVAIKLQKMSRRSSLNIRQNQFKGNSTNLKLSCQYANKGKTLVEENNFMDCKRYQLALFSPCSDEPAPIVIGPNYWGKSDENAFLDQEQDLNISAKLQVAAGPKKPYR</sequence>
<dbReference type="SUPFAM" id="SSF51126">
    <property type="entry name" value="Pectin lyase-like"/>
    <property type="match status" value="1"/>
</dbReference>
<dbReference type="Gene3D" id="2.160.20.10">
    <property type="entry name" value="Single-stranded right-handed beta-helix, Pectin lyase-like"/>
    <property type="match status" value="1"/>
</dbReference>
<evidence type="ECO:0000313" key="3">
    <source>
        <dbReference type="Proteomes" id="UP000007519"/>
    </source>
</evidence>
<keyword evidence="3" id="KW-1185">Reference proteome</keyword>
<organism evidence="2 3">
    <name type="scientific">Saprospira grandis (strain Lewin)</name>
    <dbReference type="NCBI Taxonomy" id="984262"/>
    <lineage>
        <taxon>Bacteria</taxon>
        <taxon>Pseudomonadati</taxon>
        <taxon>Bacteroidota</taxon>
        <taxon>Saprospiria</taxon>
        <taxon>Saprospirales</taxon>
        <taxon>Saprospiraceae</taxon>
        <taxon>Saprospira</taxon>
    </lineage>
</organism>
<name>H6L9J1_SAPGL</name>
<evidence type="ECO:0000313" key="2">
    <source>
        <dbReference type="EMBL" id="AFC25467.1"/>
    </source>
</evidence>
<feature type="domain" description="Right handed beta helix" evidence="1">
    <location>
        <begin position="137"/>
        <end position="291"/>
    </location>
</feature>
<dbReference type="OrthoDB" id="1521716at2"/>
<dbReference type="STRING" id="984262.SGRA_2739"/>
<evidence type="ECO:0000259" key="1">
    <source>
        <dbReference type="Pfam" id="PF13229"/>
    </source>
</evidence>
<proteinExistence type="predicted"/>
<reference evidence="2 3" key="1">
    <citation type="journal article" date="2012" name="Stand. Genomic Sci.">
        <title>Complete genome sequencing and analysis of Saprospira grandis str. Lewin, a predatory marine bacterium.</title>
        <authorList>
            <person name="Saw J.H."/>
            <person name="Yuryev A."/>
            <person name="Kanbe M."/>
            <person name="Hou S."/>
            <person name="Young A.G."/>
            <person name="Aizawa S."/>
            <person name="Alam M."/>
        </authorList>
    </citation>
    <scope>NUCLEOTIDE SEQUENCE [LARGE SCALE GENOMIC DNA]</scope>
    <source>
        <strain evidence="2 3">Lewin</strain>
    </source>
</reference>
<protein>
    <submittedName>
        <fullName evidence="2">Fibronectin type III domain-containing protein</fullName>
    </submittedName>
</protein>
<dbReference type="RefSeq" id="WP_015693075.1">
    <property type="nucleotide sequence ID" value="NC_016940.1"/>
</dbReference>
<accession>H6L9J1</accession>
<dbReference type="Pfam" id="PF13229">
    <property type="entry name" value="Beta_helix"/>
    <property type="match status" value="1"/>
</dbReference>
<dbReference type="HOGENOM" id="CLU_789620_0_0_10"/>
<dbReference type="eggNOG" id="COG4733">
    <property type="taxonomic scope" value="Bacteria"/>
</dbReference>
<dbReference type="InterPro" id="IPR039448">
    <property type="entry name" value="Beta_helix"/>
</dbReference>
<dbReference type="InterPro" id="IPR011050">
    <property type="entry name" value="Pectin_lyase_fold/virulence"/>
</dbReference>
<dbReference type="Proteomes" id="UP000007519">
    <property type="component" value="Chromosome"/>
</dbReference>
<gene>
    <name evidence="2" type="ordered locus">SGRA_2739</name>
</gene>
<dbReference type="KEGG" id="sgn:SGRA_2739"/>
<dbReference type="InterPro" id="IPR012334">
    <property type="entry name" value="Pectin_lyas_fold"/>
</dbReference>
<dbReference type="AlphaFoldDB" id="H6L9J1"/>
<dbReference type="EMBL" id="CP002831">
    <property type="protein sequence ID" value="AFC25467.1"/>
    <property type="molecule type" value="Genomic_DNA"/>
</dbReference>